<name>A0A2G5UP07_9PELO</name>
<feature type="coiled-coil region" evidence="1">
    <location>
        <begin position="220"/>
        <end position="247"/>
    </location>
</feature>
<keyword evidence="1" id="KW-0175">Coiled coil</keyword>
<protein>
    <submittedName>
        <fullName evidence="3">Uncharacterized protein</fullName>
    </submittedName>
</protein>
<comment type="caution">
    <text evidence="3">The sequence shown here is derived from an EMBL/GenBank/DDBJ whole genome shotgun (WGS) entry which is preliminary data.</text>
</comment>
<organism evidence="3 4">
    <name type="scientific">Caenorhabditis nigoni</name>
    <dbReference type="NCBI Taxonomy" id="1611254"/>
    <lineage>
        <taxon>Eukaryota</taxon>
        <taxon>Metazoa</taxon>
        <taxon>Ecdysozoa</taxon>
        <taxon>Nematoda</taxon>
        <taxon>Chromadorea</taxon>
        <taxon>Rhabditida</taxon>
        <taxon>Rhabditina</taxon>
        <taxon>Rhabditomorpha</taxon>
        <taxon>Rhabditoidea</taxon>
        <taxon>Rhabditidae</taxon>
        <taxon>Peloderinae</taxon>
        <taxon>Caenorhabditis</taxon>
    </lineage>
</organism>
<dbReference type="STRING" id="1611254.A0A2G5UP07"/>
<keyword evidence="2" id="KW-1133">Transmembrane helix</keyword>
<feature type="transmembrane region" description="Helical" evidence="2">
    <location>
        <begin position="47"/>
        <end position="71"/>
    </location>
</feature>
<accession>A0A2G5UP07</accession>
<dbReference type="EMBL" id="PDUG01000003">
    <property type="protein sequence ID" value="PIC41091.1"/>
    <property type="molecule type" value="Genomic_DNA"/>
</dbReference>
<evidence type="ECO:0000256" key="1">
    <source>
        <dbReference type="SAM" id="Coils"/>
    </source>
</evidence>
<evidence type="ECO:0000313" key="3">
    <source>
        <dbReference type="EMBL" id="PIC41091.1"/>
    </source>
</evidence>
<keyword evidence="4" id="KW-1185">Reference proteome</keyword>
<dbReference type="AlphaFoldDB" id="A0A2G5UP07"/>
<proteinExistence type="predicted"/>
<gene>
    <name evidence="3" type="primary">Cni-F14F7.4</name>
    <name evidence="3" type="synonym">Cnig_chr_III.g8626</name>
    <name evidence="3" type="ORF">B9Z55_008626</name>
</gene>
<keyword evidence="2" id="KW-0472">Membrane</keyword>
<keyword evidence="2" id="KW-0812">Transmembrane</keyword>
<sequence length="250" mass="28555">MDIKFKARSLWNTCKEVTIRATKSLKNGIRFSEMYKMVPWTPKSMEYILVFVLFHIYLLYILIFCVSLEVSRNFRLKSSGIAPITGQIKEKLSIFLTYFFVFQSVSSLTFGAATWHRFVGWACQVKPQINFKPQIKLGKSKSSESVVSVKNATKIETSIGLGMESEDEETRKSIKKLGKIKKSVDFATDLTDAVIMGKEEPDDSICMVQKWLEDSESLNSEDVRIHVQKLMEENEKMKKQNSSMVSETGA</sequence>
<evidence type="ECO:0000256" key="2">
    <source>
        <dbReference type="SAM" id="Phobius"/>
    </source>
</evidence>
<dbReference type="OrthoDB" id="5814288at2759"/>
<evidence type="ECO:0000313" key="4">
    <source>
        <dbReference type="Proteomes" id="UP000230233"/>
    </source>
</evidence>
<feature type="transmembrane region" description="Helical" evidence="2">
    <location>
        <begin position="92"/>
        <end position="115"/>
    </location>
</feature>
<dbReference type="Proteomes" id="UP000230233">
    <property type="component" value="Chromosome III"/>
</dbReference>
<reference evidence="4" key="1">
    <citation type="submission" date="2017-10" db="EMBL/GenBank/DDBJ databases">
        <title>Rapid genome shrinkage in a self-fertile nematode reveals novel sperm competition proteins.</title>
        <authorList>
            <person name="Yin D."/>
            <person name="Schwarz E.M."/>
            <person name="Thomas C.G."/>
            <person name="Felde R.L."/>
            <person name="Korf I.F."/>
            <person name="Cutter A.D."/>
            <person name="Schartner C.M."/>
            <person name="Ralston E.J."/>
            <person name="Meyer B.J."/>
            <person name="Haag E.S."/>
        </authorList>
    </citation>
    <scope>NUCLEOTIDE SEQUENCE [LARGE SCALE GENOMIC DNA]</scope>
    <source>
        <strain evidence="4">JU1422</strain>
    </source>
</reference>